<dbReference type="EMBL" id="QRHZ01000001">
    <property type="protein sequence ID" value="RHG20028.1"/>
    <property type="molecule type" value="Genomic_DNA"/>
</dbReference>
<evidence type="ECO:0000313" key="1">
    <source>
        <dbReference type="EMBL" id="RHG20028.1"/>
    </source>
</evidence>
<name>A0A414SKC1_9FIRM</name>
<dbReference type="Proteomes" id="UP000284220">
    <property type="component" value="Unassembled WGS sequence"/>
</dbReference>
<gene>
    <name evidence="1" type="ORF">DW272_02155</name>
</gene>
<organism evidence="1 2">
    <name type="scientific">Blautia obeum</name>
    <dbReference type="NCBI Taxonomy" id="40520"/>
    <lineage>
        <taxon>Bacteria</taxon>
        <taxon>Bacillati</taxon>
        <taxon>Bacillota</taxon>
        <taxon>Clostridia</taxon>
        <taxon>Lachnospirales</taxon>
        <taxon>Lachnospiraceae</taxon>
        <taxon>Blautia</taxon>
    </lineage>
</organism>
<dbReference type="RefSeq" id="WP_118197350.1">
    <property type="nucleotide sequence ID" value="NZ_QRHZ01000001.1"/>
</dbReference>
<proteinExistence type="predicted"/>
<evidence type="ECO:0000313" key="2">
    <source>
        <dbReference type="Proteomes" id="UP000284220"/>
    </source>
</evidence>
<dbReference type="AlphaFoldDB" id="A0A414SKC1"/>
<accession>A0A414SKC1</accession>
<reference evidence="1 2" key="1">
    <citation type="submission" date="2018-08" db="EMBL/GenBank/DDBJ databases">
        <title>A genome reference for cultivated species of the human gut microbiota.</title>
        <authorList>
            <person name="Zou Y."/>
            <person name="Xue W."/>
            <person name="Luo G."/>
        </authorList>
    </citation>
    <scope>NUCLEOTIDE SEQUENCE [LARGE SCALE GENOMIC DNA]</scope>
    <source>
        <strain evidence="1 2">AM22-9LB</strain>
    </source>
</reference>
<protein>
    <submittedName>
        <fullName evidence="1">Uncharacterized protein</fullName>
    </submittedName>
</protein>
<comment type="caution">
    <text evidence="1">The sequence shown here is derived from an EMBL/GenBank/DDBJ whole genome shotgun (WGS) entry which is preliminary data.</text>
</comment>
<sequence>MDNVYIVTRQKNNVLVSIMRNKLDGTYSFVNLTKGHICTCKFNTIEDAVKDMQIKKENGEVISYFKVGE</sequence>